<accession>A0A0D0CAR2</accession>
<proteinExistence type="predicted"/>
<dbReference type="OrthoDB" id="3068022at2759"/>
<dbReference type="HOGENOM" id="CLU_707976_0_0_1"/>
<name>A0A0D0CAR2_9AGAR</name>
<feature type="compositionally biased region" description="Low complexity" evidence="2">
    <location>
        <begin position="181"/>
        <end position="206"/>
    </location>
</feature>
<gene>
    <name evidence="3" type="ORF">GYMLUDRAFT_62721</name>
</gene>
<feature type="coiled-coil region" evidence="1">
    <location>
        <begin position="345"/>
        <end position="381"/>
    </location>
</feature>
<feature type="region of interest" description="Disordered" evidence="2">
    <location>
        <begin position="181"/>
        <end position="218"/>
    </location>
</feature>
<reference evidence="3 4" key="1">
    <citation type="submission" date="2014-04" db="EMBL/GenBank/DDBJ databases">
        <title>Evolutionary Origins and Diversification of the Mycorrhizal Mutualists.</title>
        <authorList>
            <consortium name="DOE Joint Genome Institute"/>
            <consortium name="Mycorrhizal Genomics Consortium"/>
            <person name="Kohler A."/>
            <person name="Kuo A."/>
            <person name="Nagy L.G."/>
            <person name="Floudas D."/>
            <person name="Copeland A."/>
            <person name="Barry K.W."/>
            <person name="Cichocki N."/>
            <person name="Veneault-Fourrey C."/>
            <person name="LaButti K."/>
            <person name="Lindquist E.A."/>
            <person name="Lipzen A."/>
            <person name="Lundell T."/>
            <person name="Morin E."/>
            <person name="Murat C."/>
            <person name="Riley R."/>
            <person name="Ohm R."/>
            <person name="Sun H."/>
            <person name="Tunlid A."/>
            <person name="Henrissat B."/>
            <person name="Grigoriev I.V."/>
            <person name="Hibbett D.S."/>
            <person name="Martin F."/>
        </authorList>
    </citation>
    <scope>NUCLEOTIDE SEQUENCE [LARGE SCALE GENOMIC DNA]</scope>
    <source>
        <strain evidence="3 4">FD-317 M1</strain>
    </source>
</reference>
<evidence type="ECO:0000256" key="1">
    <source>
        <dbReference type="SAM" id="Coils"/>
    </source>
</evidence>
<dbReference type="Proteomes" id="UP000053593">
    <property type="component" value="Unassembled WGS sequence"/>
</dbReference>
<sequence>MDCIIEQSSAYASCDSTEQGVYYANAGIFSFKSREPPPMQRSPPSVSTVELGPPGSPCHTPGIPHPRDIIQPARLGRKYYVVFAGTRVGIFGDWFGQVVRYTQGVSGGHQRGYSRFSDALAAYTAAYQGLAGYPSLQILPETENTCMLVRLAIYRLIWSRLISISSLICIHESASCRTNESATQSTTSSGSSTASGSGLGTSSEGETGTGWRGSSSGWGNSFGWGSSLDEGTGRGWGMSSNSEWGWGRRSPSPQLVLGALVARSPLNNLRSDFHRAGLTWEGTSNRPTHLDHEDTRFWAQFQCEYFVRGSDLLAEVPVVDASSERSVANHLDLPTFTGPQIEERIASLEVSIGEKEVEIEAAEAEVNVARAALNISQTRENCAREELRDL</sequence>
<keyword evidence="1" id="KW-0175">Coiled coil</keyword>
<evidence type="ECO:0000256" key="2">
    <source>
        <dbReference type="SAM" id="MobiDB-lite"/>
    </source>
</evidence>
<keyword evidence="4" id="KW-1185">Reference proteome</keyword>
<dbReference type="EMBL" id="KN834809">
    <property type="protein sequence ID" value="KIK55117.1"/>
    <property type="molecule type" value="Genomic_DNA"/>
</dbReference>
<organism evidence="3 4">
    <name type="scientific">Collybiopsis luxurians FD-317 M1</name>
    <dbReference type="NCBI Taxonomy" id="944289"/>
    <lineage>
        <taxon>Eukaryota</taxon>
        <taxon>Fungi</taxon>
        <taxon>Dikarya</taxon>
        <taxon>Basidiomycota</taxon>
        <taxon>Agaricomycotina</taxon>
        <taxon>Agaricomycetes</taxon>
        <taxon>Agaricomycetidae</taxon>
        <taxon>Agaricales</taxon>
        <taxon>Marasmiineae</taxon>
        <taxon>Omphalotaceae</taxon>
        <taxon>Collybiopsis</taxon>
        <taxon>Collybiopsis luxurians</taxon>
    </lineage>
</organism>
<dbReference type="AlphaFoldDB" id="A0A0D0CAR2"/>
<protein>
    <submittedName>
        <fullName evidence="3">Uncharacterized protein</fullName>
    </submittedName>
</protein>
<evidence type="ECO:0000313" key="3">
    <source>
        <dbReference type="EMBL" id="KIK55117.1"/>
    </source>
</evidence>
<feature type="region of interest" description="Disordered" evidence="2">
    <location>
        <begin position="34"/>
        <end position="63"/>
    </location>
</feature>
<evidence type="ECO:0000313" key="4">
    <source>
        <dbReference type="Proteomes" id="UP000053593"/>
    </source>
</evidence>